<feature type="signal peptide" evidence="1">
    <location>
        <begin position="1"/>
        <end position="24"/>
    </location>
</feature>
<organism evidence="2 3">
    <name type="scientific">Brevibacillus fulvus</name>
    <dbReference type="NCBI Taxonomy" id="1125967"/>
    <lineage>
        <taxon>Bacteria</taxon>
        <taxon>Bacillati</taxon>
        <taxon>Bacillota</taxon>
        <taxon>Bacilli</taxon>
        <taxon>Bacillales</taxon>
        <taxon>Paenibacillaceae</taxon>
        <taxon>Brevibacillus</taxon>
    </lineage>
</organism>
<proteinExistence type="predicted"/>
<dbReference type="InterPro" id="IPR014202">
    <property type="entry name" value="Spore_II_R"/>
</dbReference>
<dbReference type="Proteomes" id="UP000717624">
    <property type="component" value="Unassembled WGS sequence"/>
</dbReference>
<evidence type="ECO:0000313" key="3">
    <source>
        <dbReference type="Proteomes" id="UP000717624"/>
    </source>
</evidence>
<name>A0A938XTI8_9BACL</name>
<dbReference type="NCBIfam" id="TIGR02837">
    <property type="entry name" value="spore_II_R"/>
    <property type="match status" value="1"/>
</dbReference>
<accession>A0A938XTI8</accession>
<feature type="chain" id="PRO_5037437637" evidence="1">
    <location>
        <begin position="25"/>
        <end position="233"/>
    </location>
</feature>
<comment type="caution">
    <text evidence="2">The sequence shown here is derived from an EMBL/GenBank/DDBJ whole genome shotgun (WGS) entry which is preliminary data.</text>
</comment>
<dbReference type="Pfam" id="PF09551">
    <property type="entry name" value="Spore_II_R"/>
    <property type="match status" value="1"/>
</dbReference>
<protein>
    <submittedName>
        <fullName evidence="2">Stage II sporulation protein R</fullName>
    </submittedName>
</protein>
<keyword evidence="3" id="KW-1185">Reference proteome</keyword>
<reference evidence="2" key="1">
    <citation type="submission" date="2021-01" db="EMBL/GenBank/DDBJ databases">
        <title>Genomic Encyclopedia of Type Strains, Phase IV (KMG-IV): sequencing the most valuable type-strain genomes for metagenomic binning, comparative biology and taxonomic classification.</title>
        <authorList>
            <person name="Goeker M."/>
        </authorList>
    </citation>
    <scope>NUCLEOTIDE SEQUENCE</scope>
    <source>
        <strain evidence="2">DSM 25523</strain>
    </source>
</reference>
<dbReference type="AlphaFoldDB" id="A0A938XTI8"/>
<gene>
    <name evidence="2" type="ORF">JOD01_001802</name>
</gene>
<sequence length="233" mass="26601">MKRFFFLLAAFLVAWMSWENQLNAANVIDNGPIPEKSIRLRIIANSDSVRDQWVKREVRDAIVARMNQWVSDLHSYDQAEVYVRGKLPELQQLVDETIAERGFAYKAVVDFGQVPFPTKLYGSYVYPAGNYEALRVRIGEAKGQNWWCVLFPPLCFIDMANGDAIEPSAEKPTDKSELLDDRTIVGDNDQETVDTVDKPMDFVDKKEETVAVASAGPEISVRSYFWDMVTSWF</sequence>
<dbReference type="RefSeq" id="WP_204517935.1">
    <property type="nucleotide sequence ID" value="NZ_BAABIN010000020.1"/>
</dbReference>
<evidence type="ECO:0000256" key="1">
    <source>
        <dbReference type="SAM" id="SignalP"/>
    </source>
</evidence>
<keyword evidence="1" id="KW-0732">Signal</keyword>
<evidence type="ECO:0000313" key="2">
    <source>
        <dbReference type="EMBL" id="MBM7590198.1"/>
    </source>
</evidence>
<dbReference type="EMBL" id="JAFBEB010000005">
    <property type="protein sequence ID" value="MBM7590198.1"/>
    <property type="molecule type" value="Genomic_DNA"/>
</dbReference>